<dbReference type="RefSeq" id="WP_109656588.1">
    <property type="nucleotide sequence ID" value="NZ_CP029145.1"/>
</dbReference>
<dbReference type="OrthoDB" id="960257at2"/>
<evidence type="ECO:0000256" key="1">
    <source>
        <dbReference type="SAM" id="MobiDB-lite"/>
    </source>
</evidence>
<evidence type="ECO:0000313" key="3">
    <source>
        <dbReference type="Proteomes" id="UP000245999"/>
    </source>
</evidence>
<proteinExistence type="predicted"/>
<feature type="region of interest" description="Disordered" evidence="1">
    <location>
        <begin position="143"/>
        <end position="162"/>
    </location>
</feature>
<dbReference type="AlphaFoldDB" id="A0A2Z3GID4"/>
<organism evidence="2 3">
    <name type="scientific">Hymenobacter nivis</name>
    <dbReference type="NCBI Taxonomy" id="1850093"/>
    <lineage>
        <taxon>Bacteria</taxon>
        <taxon>Pseudomonadati</taxon>
        <taxon>Bacteroidota</taxon>
        <taxon>Cytophagia</taxon>
        <taxon>Cytophagales</taxon>
        <taxon>Hymenobacteraceae</taxon>
        <taxon>Hymenobacter</taxon>
    </lineage>
</organism>
<name>A0A2Z3GID4_9BACT</name>
<dbReference type="KEGG" id="hnv:DDQ68_12395"/>
<keyword evidence="3" id="KW-1185">Reference proteome</keyword>
<sequence>MSRVNTPLLDEAARAALESLYKQHPNHTLRQRCQLVLLKATGRTSHDVGQVVGLCHVSVNSWLKRYRKEGINGLETKPGRGRKSLLTVAADQASVRAAVATNRQRIALAKAEWESQRVAGEPAVGRDAFRAFLKALVANTSASGGARLRSPTRSTTPKRSNA</sequence>
<dbReference type="Proteomes" id="UP000245999">
    <property type="component" value="Chromosome"/>
</dbReference>
<evidence type="ECO:0000313" key="2">
    <source>
        <dbReference type="EMBL" id="AWM33513.1"/>
    </source>
</evidence>
<protein>
    <submittedName>
        <fullName evidence="2">Helix-turn-helix domain-containing protein</fullName>
    </submittedName>
</protein>
<dbReference type="EMBL" id="CP029145">
    <property type="protein sequence ID" value="AWM33513.1"/>
    <property type="molecule type" value="Genomic_DNA"/>
</dbReference>
<reference evidence="3" key="1">
    <citation type="submission" date="2018-04" db="EMBL/GenBank/DDBJ databases">
        <title>Complete genome of Antarctic heterotrophic bacterium Hymenobacter nivis.</title>
        <authorList>
            <person name="Terashima M."/>
        </authorList>
    </citation>
    <scope>NUCLEOTIDE SEQUENCE [LARGE SCALE GENOMIC DNA]</scope>
    <source>
        <strain evidence="3">NBRC 111535</strain>
    </source>
</reference>
<gene>
    <name evidence="2" type="ORF">DDQ68_12395</name>
</gene>
<feature type="compositionally biased region" description="Polar residues" evidence="1">
    <location>
        <begin position="151"/>
        <end position="162"/>
    </location>
</feature>
<dbReference type="Pfam" id="PF13384">
    <property type="entry name" value="HTH_23"/>
    <property type="match status" value="1"/>
</dbReference>
<dbReference type="InterPro" id="IPR009057">
    <property type="entry name" value="Homeodomain-like_sf"/>
</dbReference>
<dbReference type="SUPFAM" id="SSF46689">
    <property type="entry name" value="Homeodomain-like"/>
    <property type="match status" value="1"/>
</dbReference>
<accession>A0A2Z3GID4</accession>